<feature type="transmembrane region" description="Helical" evidence="1">
    <location>
        <begin position="453"/>
        <end position="475"/>
    </location>
</feature>
<keyword evidence="1" id="KW-0472">Membrane</keyword>
<feature type="transmembrane region" description="Helical" evidence="1">
    <location>
        <begin position="72"/>
        <end position="99"/>
    </location>
</feature>
<sequence length="792" mass="89447">MDKVSTLIPTFGLVYFLLVAANASNQLQMIAHFLSTPRYDSRNKNPSSLRKLIVMHEINSGNVALGSFNMMMISYGMIAGIICVVRVAAILLMIVDYSLSQFGTVFPRGSIGYLFAGVYIGVPVFSICFLLTMLSSRCQQGILQLINLIKGDNQHEQNGYIFQTRTFWVFGSVLCFGFVIIVSYTYHAIVYYIQGNFEKASRLMWYSYAALIEHKDAKLVAIQSGELAWWKKFIGGVIVLSRIDQKLIIGSALALFILIAKTLQERCIHFTNSLRDNQRFCVISRENVIVNIWKIKKAFAVFTETFQLALLSLIVVESLNICFNVMYVFKSHRSSVVGRISTLTTTSGFLYFLLIAAKASQQLSMLPGFLCGSGSEKYCRSSRYSYSNSLRKHVLIYEINSGNVGIGSSHSFVITYGFISGILCIFRLAVFLYILFIYLYARLAFSFPAGPTDVFIVGIHYATQFLAIYFLVTFLSSSRQSRLLEFINLIKDDTHHGAKGKLFLRENAWILGKVLMVSSVCIVFYAYYMVQMYFRQGVEIVIRSTWYSLVEMDRSKAKTTNTDELEGFELWKKLIGGILVLAQLDHQFLIGISLALLILVATTLESSCAHFICSIRDTRKYCVVSCEEIIFRFWRIRKAFQIVSHVLGSITLLVTTVQGLMVCINVVWIFKSPDVPFSATVNIFASGSGCIYFLFLAAKASEKLYMLTRFVDVPNFHFRTKHSSSNFLRQHIMMYEISSRKVGLYPCNTFVVTYGFIAGLVVTLLSNAAIVLQSFDMMFAKFAPLTTAEPEV</sequence>
<keyword evidence="3" id="KW-1185">Reference proteome</keyword>
<keyword evidence="1" id="KW-0812">Transmembrane</keyword>
<feature type="transmembrane region" description="Helical" evidence="1">
    <location>
        <begin position="167"/>
        <end position="193"/>
    </location>
</feature>
<comment type="caution">
    <text evidence="2">The sequence shown here is derived from an EMBL/GenBank/DDBJ whole genome shotgun (WGS) entry which is preliminary data.</text>
</comment>
<feature type="transmembrane region" description="Helical" evidence="1">
    <location>
        <begin position="750"/>
        <end position="772"/>
    </location>
</feature>
<evidence type="ECO:0000313" key="3">
    <source>
        <dbReference type="Proteomes" id="UP001642540"/>
    </source>
</evidence>
<evidence type="ECO:0000256" key="1">
    <source>
        <dbReference type="SAM" id="Phobius"/>
    </source>
</evidence>
<feature type="transmembrane region" description="Helical" evidence="1">
    <location>
        <begin position="508"/>
        <end position="528"/>
    </location>
</feature>
<name>A0ABP1S679_9HEXA</name>
<feature type="transmembrane region" description="Helical" evidence="1">
    <location>
        <begin position="676"/>
        <end position="698"/>
    </location>
</feature>
<dbReference type="Proteomes" id="UP001642540">
    <property type="component" value="Unassembled WGS sequence"/>
</dbReference>
<proteinExistence type="predicted"/>
<feature type="transmembrane region" description="Helical" evidence="1">
    <location>
        <begin position="336"/>
        <end position="357"/>
    </location>
</feature>
<dbReference type="EMBL" id="CAXLJM020000161">
    <property type="protein sequence ID" value="CAL8144708.1"/>
    <property type="molecule type" value="Genomic_DNA"/>
</dbReference>
<feature type="transmembrane region" description="Helical" evidence="1">
    <location>
        <begin position="413"/>
        <end position="441"/>
    </location>
</feature>
<keyword evidence="1" id="KW-1133">Transmembrane helix</keyword>
<feature type="transmembrane region" description="Helical" evidence="1">
    <location>
        <begin position="306"/>
        <end position="329"/>
    </location>
</feature>
<feature type="transmembrane region" description="Helical" evidence="1">
    <location>
        <begin position="111"/>
        <end position="134"/>
    </location>
</feature>
<gene>
    <name evidence="2" type="ORF">ODALV1_LOCUS30274</name>
</gene>
<evidence type="ECO:0000313" key="2">
    <source>
        <dbReference type="EMBL" id="CAL8144708.1"/>
    </source>
</evidence>
<reference evidence="2 3" key="1">
    <citation type="submission" date="2024-08" db="EMBL/GenBank/DDBJ databases">
        <authorList>
            <person name="Cucini C."/>
            <person name="Frati F."/>
        </authorList>
    </citation>
    <scope>NUCLEOTIDE SEQUENCE [LARGE SCALE GENOMIC DNA]</scope>
</reference>
<organism evidence="2 3">
    <name type="scientific">Orchesella dallaii</name>
    <dbReference type="NCBI Taxonomy" id="48710"/>
    <lineage>
        <taxon>Eukaryota</taxon>
        <taxon>Metazoa</taxon>
        <taxon>Ecdysozoa</taxon>
        <taxon>Arthropoda</taxon>
        <taxon>Hexapoda</taxon>
        <taxon>Collembola</taxon>
        <taxon>Entomobryomorpha</taxon>
        <taxon>Entomobryoidea</taxon>
        <taxon>Orchesellidae</taxon>
        <taxon>Orchesellinae</taxon>
        <taxon>Orchesella</taxon>
    </lineage>
</organism>
<protein>
    <submittedName>
        <fullName evidence="2">Uncharacterized protein</fullName>
    </submittedName>
</protein>
<feature type="transmembrane region" description="Helical" evidence="1">
    <location>
        <begin position="642"/>
        <end position="670"/>
    </location>
</feature>
<accession>A0ABP1S679</accession>
<feature type="transmembrane region" description="Helical" evidence="1">
    <location>
        <begin position="247"/>
        <end position="264"/>
    </location>
</feature>